<dbReference type="Pfam" id="PF00158">
    <property type="entry name" value="Sigma54_activat"/>
    <property type="match status" value="1"/>
</dbReference>
<dbReference type="GO" id="GO:0043565">
    <property type="term" value="F:sequence-specific DNA binding"/>
    <property type="evidence" value="ECO:0007669"/>
    <property type="project" value="InterPro"/>
</dbReference>
<sequence length="447" mass="48814">MTDTLKVLVVEDDLNLREAVVDTLLLAGFGVIAAGDGREALARLSDEPVGMVVSDVQMSGLDGHALLRRIRQLRPDIPVVLMTAYGTIQRAVDAMRDGAADYLVKPFEASVLVEMVSRLMPNTAASEGAPVAEDPRTRELLALAGRVAAAEATVMITGPSGSGKEVFAREIHRLSARAEGPFVAINCAAIPENMLEAMLFGYEKGAYTGAHEARAGKFEQANGGTLLLDEISEMDLMLQSKLLRVLQEREVERLGGNRLIPLDVRVLATSNRNLREEVAAGRFREDLFYRLNVFPLHLPPLRERPKDILPLARRLLQRHAGGPLTLTAAAEHRLLAHDWPGNVRELDNVIQRALILSNGTCIDQCDLHFENLDTGTGIQVQVDMSDAAAESSVLDADLRRREGELILETLRAVNGNRKEVAARLGISPRTLRYKLAKLRDAGVAIPC</sequence>
<dbReference type="InterPro" id="IPR009057">
    <property type="entry name" value="Homeodomain-like_sf"/>
</dbReference>
<dbReference type="InterPro" id="IPR003593">
    <property type="entry name" value="AAA+_ATPase"/>
</dbReference>
<feature type="domain" description="Sigma-54 factor interaction" evidence="9">
    <location>
        <begin position="130"/>
        <end position="355"/>
    </location>
</feature>
<dbReference type="Pfam" id="PF02954">
    <property type="entry name" value="HTH_8"/>
    <property type="match status" value="1"/>
</dbReference>
<evidence type="ECO:0000313" key="11">
    <source>
        <dbReference type="EMBL" id="OBS09827.1"/>
    </source>
</evidence>
<dbReference type="InterPro" id="IPR011006">
    <property type="entry name" value="CheY-like_superfamily"/>
</dbReference>
<dbReference type="Pfam" id="PF25601">
    <property type="entry name" value="AAA_lid_14"/>
    <property type="match status" value="1"/>
</dbReference>
<dbReference type="PROSITE" id="PS50045">
    <property type="entry name" value="SIGMA54_INTERACT_4"/>
    <property type="match status" value="1"/>
</dbReference>
<dbReference type="SUPFAM" id="SSF46689">
    <property type="entry name" value="Homeodomain-like"/>
    <property type="match status" value="1"/>
</dbReference>
<dbReference type="GO" id="GO:0006355">
    <property type="term" value="P:regulation of DNA-templated transcription"/>
    <property type="evidence" value="ECO:0007669"/>
    <property type="project" value="InterPro"/>
</dbReference>
<dbReference type="PANTHER" id="PTHR32071:SF21">
    <property type="entry name" value="TRANSCRIPTIONAL REGULATORY PROTEIN FLGR"/>
    <property type="match status" value="1"/>
</dbReference>
<dbReference type="Proteomes" id="UP000029273">
    <property type="component" value="Unassembled WGS sequence"/>
</dbReference>
<dbReference type="FunFam" id="3.40.50.2300:FF:000018">
    <property type="entry name" value="DNA-binding transcriptional regulator NtrC"/>
    <property type="match status" value="1"/>
</dbReference>
<evidence type="ECO:0000259" key="10">
    <source>
        <dbReference type="PROSITE" id="PS50110"/>
    </source>
</evidence>
<dbReference type="PROSITE" id="PS00688">
    <property type="entry name" value="SIGMA54_INTERACT_3"/>
    <property type="match status" value="1"/>
</dbReference>
<evidence type="ECO:0000259" key="9">
    <source>
        <dbReference type="PROSITE" id="PS50045"/>
    </source>
</evidence>
<dbReference type="SMART" id="SM00448">
    <property type="entry name" value="REC"/>
    <property type="match status" value="1"/>
</dbReference>
<dbReference type="SUPFAM" id="SSF52540">
    <property type="entry name" value="P-loop containing nucleoside triphosphate hydrolases"/>
    <property type="match status" value="1"/>
</dbReference>
<gene>
    <name evidence="11" type="ORF">Thpro_020877</name>
</gene>
<dbReference type="Pfam" id="PF00072">
    <property type="entry name" value="Response_reg"/>
    <property type="match status" value="1"/>
</dbReference>
<feature type="domain" description="Response regulatory" evidence="10">
    <location>
        <begin position="6"/>
        <end position="120"/>
    </location>
</feature>
<evidence type="ECO:0000256" key="7">
    <source>
        <dbReference type="ARBA" id="ARBA00023163"/>
    </source>
</evidence>
<keyword evidence="7" id="KW-0804">Transcription</keyword>
<keyword evidence="1 8" id="KW-0597">Phosphoprotein</keyword>
<evidence type="ECO:0000256" key="5">
    <source>
        <dbReference type="ARBA" id="ARBA00023015"/>
    </source>
</evidence>
<keyword evidence="11" id="KW-0966">Cell projection</keyword>
<dbReference type="InterPro" id="IPR001789">
    <property type="entry name" value="Sig_transdc_resp-reg_receiver"/>
</dbReference>
<dbReference type="CDD" id="cd00009">
    <property type="entry name" value="AAA"/>
    <property type="match status" value="1"/>
</dbReference>
<proteinExistence type="predicted"/>
<dbReference type="RefSeq" id="WP_065089392.1">
    <property type="nucleotide sequence ID" value="NZ_JQSG02000002.1"/>
</dbReference>
<dbReference type="PROSITE" id="PS00676">
    <property type="entry name" value="SIGMA54_INTERACT_2"/>
    <property type="match status" value="1"/>
</dbReference>
<evidence type="ECO:0000313" key="12">
    <source>
        <dbReference type="Proteomes" id="UP000029273"/>
    </source>
</evidence>
<dbReference type="FunFam" id="3.40.50.300:FF:000006">
    <property type="entry name" value="DNA-binding transcriptional regulator NtrC"/>
    <property type="match status" value="1"/>
</dbReference>
<dbReference type="PANTHER" id="PTHR32071">
    <property type="entry name" value="TRANSCRIPTIONAL REGULATORY PROTEIN"/>
    <property type="match status" value="1"/>
</dbReference>
<dbReference type="GO" id="GO:0005524">
    <property type="term" value="F:ATP binding"/>
    <property type="evidence" value="ECO:0007669"/>
    <property type="project" value="UniProtKB-KW"/>
</dbReference>
<keyword evidence="11" id="KW-0282">Flagellum</keyword>
<reference evidence="11 12" key="1">
    <citation type="journal article" date="2014" name="Genome Announc.">
        <title>Draft Genome Sequence of the Iron-Oxidizing, Acidophilic, and Halotolerant 'Thiobacillus prosperus' Type Strain DSM 5130.</title>
        <authorList>
            <person name="Ossandon F.J."/>
            <person name="Cardenas J.P."/>
            <person name="Corbett M."/>
            <person name="Quatrini R."/>
            <person name="Holmes D.S."/>
            <person name="Watkin E."/>
        </authorList>
    </citation>
    <scope>NUCLEOTIDE SEQUENCE [LARGE SCALE GENOMIC DNA]</scope>
    <source>
        <strain evidence="11 12">DSM 5130</strain>
    </source>
</reference>
<protein>
    <submittedName>
        <fullName evidence="11">Flagellar regulatory protein FleQ</fullName>
    </submittedName>
</protein>
<dbReference type="Gene3D" id="3.40.50.2300">
    <property type="match status" value="1"/>
</dbReference>
<keyword evidence="3" id="KW-0067">ATP-binding</keyword>
<keyword evidence="4" id="KW-0902">Two-component regulatory system</keyword>
<dbReference type="EMBL" id="JQSG02000002">
    <property type="protein sequence ID" value="OBS09827.1"/>
    <property type="molecule type" value="Genomic_DNA"/>
</dbReference>
<dbReference type="InterPro" id="IPR058031">
    <property type="entry name" value="AAA_lid_NorR"/>
</dbReference>
<evidence type="ECO:0000256" key="8">
    <source>
        <dbReference type="PROSITE-ProRule" id="PRU00169"/>
    </source>
</evidence>
<dbReference type="Gene3D" id="3.40.50.300">
    <property type="entry name" value="P-loop containing nucleotide triphosphate hydrolases"/>
    <property type="match status" value="1"/>
</dbReference>
<keyword evidence="2" id="KW-0547">Nucleotide-binding</keyword>
<dbReference type="GO" id="GO:0000160">
    <property type="term" value="P:phosphorelay signal transduction system"/>
    <property type="evidence" value="ECO:0007669"/>
    <property type="project" value="UniProtKB-KW"/>
</dbReference>
<name>A0A1A6C5I7_9GAMM</name>
<accession>A0A1A6C5I7</accession>
<evidence type="ECO:0000256" key="3">
    <source>
        <dbReference type="ARBA" id="ARBA00022840"/>
    </source>
</evidence>
<dbReference type="InterPro" id="IPR025944">
    <property type="entry name" value="Sigma_54_int_dom_CS"/>
</dbReference>
<dbReference type="Gene3D" id="1.10.10.60">
    <property type="entry name" value="Homeodomain-like"/>
    <property type="match status" value="1"/>
</dbReference>
<dbReference type="InterPro" id="IPR002078">
    <property type="entry name" value="Sigma_54_int"/>
</dbReference>
<feature type="modified residue" description="4-aspartylphosphate" evidence="8">
    <location>
        <position position="55"/>
    </location>
</feature>
<dbReference type="InterPro" id="IPR027417">
    <property type="entry name" value="P-loop_NTPase"/>
</dbReference>
<dbReference type="OrthoDB" id="9804019at2"/>
<keyword evidence="6" id="KW-0238">DNA-binding</keyword>
<organism evidence="11 12">
    <name type="scientific">Acidihalobacter prosperus</name>
    <dbReference type="NCBI Taxonomy" id="160660"/>
    <lineage>
        <taxon>Bacteria</taxon>
        <taxon>Pseudomonadati</taxon>
        <taxon>Pseudomonadota</taxon>
        <taxon>Gammaproteobacteria</taxon>
        <taxon>Chromatiales</taxon>
        <taxon>Ectothiorhodospiraceae</taxon>
        <taxon>Acidihalobacter</taxon>
    </lineage>
</organism>
<dbReference type="SUPFAM" id="SSF52172">
    <property type="entry name" value="CheY-like"/>
    <property type="match status" value="1"/>
</dbReference>
<dbReference type="Gene3D" id="1.10.8.60">
    <property type="match status" value="1"/>
</dbReference>
<dbReference type="SMART" id="SM00382">
    <property type="entry name" value="AAA"/>
    <property type="match status" value="1"/>
</dbReference>
<dbReference type="PRINTS" id="PR01590">
    <property type="entry name" value="HTHFIS"/>
</dbReference>
<evidence type="ECO:0000256" key="2">
    <source>
        <dbReference type="ARBA" id="ARBA00022741"/>
    </source>
</evidence>
<evidence type="ECO:0000256" key="6">
    <source>
        <dbReference type="ARBA" id="ARBA00023125"/>
    </source>
</evidence>
<keyword evidence="12" id="KW-1185">Reference proteome</keyword>
<dbReference type="AlphaFoldDB" id="A0A1A6C5I7"/>
<keyword evidence="5" id="KW-0805">Transcription regulation</keyword>
<evidence type="ECO:0000256" key="1">
    <source>
        <dbReference type="ARBA" id="ARBA00022553"/>
    </source>
</evidence>
<evidence type="ECO:0000256" key="4">
    <source>
        <dbReference type="ARBA" id="ARBA00023012"/>
    </source>
</evidence>
<dbReference type="InterPro" id="IPR002197">
    <property type="entry name" value="HTH_Fis"/>
</dbReference>
<dbReference type="PROSITE" id="PS50110">
    <property type="entry name" value="RESPONSE_REGULATORY"/>
    <property type="match status" value="1"/>
</dbReference>
<dbReference type="STRING" id="160660.BJI67_05710"/>
<comment type="caution">
    <text evidence="11">The sequence shown here is derived from an EMBL/GenBank/DDBJ whole genome shotgun (WGS) entry which is preliminary data.</text>
</comment>
<dbReference type="InterPro" id="IPR025943">
    <property type="entry name" value="Sigma_54_int_dom_ATP-bd_2"/>
</dbReference>
<keyword evidence="11" id="KW-0969">Cilium</keyword>